<dbReference type="AlphaFoldDB" id="C0NVB8"/>
<name>C0NVB8_AJECG</name>
<gene>
    <name evidence="1" type="ORF">HCBG_07098</name>
</gene>
<accession>C0NVB8</accession>
<dbReference type="GeneID" id="69040114"/>
<sequence>MEKICLPLCLPAVVRTKLTTLTYRTVVDSMLHAFIFEIQWPLAPTVKQERGALGIFLSRQRLSAFQVLVDLHSSSHCDVFAHQESDWFPNKYDQHTADSRKHPS</sequence>
<dbReference type="InParanoid" id="C0NVB8"/>
<dbReference type="Proteomes" id="UP000001631">
    <property type="component" value="Unassembled WGS sequence"/>
</dbReference>
<protein>
    <submittedName>
        <fullName evidence="1">Uncharacterized protein</fullName>
    </submittedName>
</protein>
<organism evidence="1 2">
    <name type="scientific">Ajellomyces capsulatus (strain G186AR / H82 / ATCC MYA-2454 / RMSCC 2432)</name>
    <name type="common">Darling's disease fungus</name>
    <name type="synonym">Histoplasma capsulatum</name>
    <dbReference type="NCBI Taxonomy" id="447093"/>
    <lineage>
        <taxon>Eukaryota</taxon>
        <taxon>Fungi</taxon>
        <taxon>Dikarya</taxon>
        <taxon>Ascomycota</taxon>
        <taxon>Pezizomycotina</taxon>
        <taxon>Eurotiomycetes</taxon>
        <taxon>Eurotiomycetidae</taxon>
        <taxon>Onygenales</taxon>
        <taxon>Ajellomycetaceae</taxon>
        <taxon>Histoplasma</taxon>
    </lineage>
</organism>
<dbReference type="HOGENOM" id="CLU_2249296_0_0_1"/>
<dbReference type="RefSeq" id="XP_045284938.1">
    <property type="nucleotide sequence ID" value="XM_045434147.1"/>
</dbReference>
<evidence type="ECO:0000313" key="2">
    <source>
        <dbReference type="Proteomes" id="UP000001631"/>
    </source>
</evidence>
<keyword evidence="2" id="KW-1185">Reference proteome</keyword>
<reference evidence="1" key="1">
    <citation type="submission" date="2009-02" db="EMBL/GenBank/DDBJ databases">
        <title>The Genome Sequence of Ajellomyces capsulatus strain G186AR.</title>
        <authorList>
            <consortium name="The Broad Institute Genome Sequencing Platform"/>
            <person name="Champion M."/>
            <person name="Cuomo C."/>
            <person name="Ma L.-J."/>
            <person name="Henn M.R."/>
            <person name="Sil A."/>
            <person name="Goldman B."/>
            <person name="Young S.K."/>
            <person name="Kodira C.D."/>
            <person name="Zeng Q."/>
            <person name="Koehrsen M."/>
            <person name="Alvarado L."/>
            <person name="Berlin A."/>
            <person name="Borenstein D."/>
            <person name="Chen Z."/>
            <person name="Engels R."/>
            <person name="Freedman E."/>
            <person name="Gellesch M."/>
            <person name="Goldberg J."/>
            <person name="Griggs A."/>
            <person name="Gujja S."/>
            <person name="Heiman D."/>
            <person name="Hepburn T."/>
            <person name="Howarth C."/>
            <person name="Jen D."/>
            <person name="Larson L."/>
            <person name="Lewis B."/>
            <person name="Mehta T."/>
            <person name="Park D."/>
            <person name="Pearson M."/>
            <person name="Roberts A."/>
            <person name="Saif S."/>
            <person name="Shea T."/>
            <person name="Shenoy N."/>
            <person name="Sisk P."/>
            <person name="Stolte C."/>
            <person name="Sykes S."/>
            <person name="Walk T."/>
            <person name="White J."/>
            <person name="Yandava C."/>
            <person name="Klein B."/>
            <person name="McEwen J.G."/>
            <person name="Puccia R."/>
            <person name="Goldman G.H."/>
            <person name="Felipe M.S."/>
            <person name="Nino-Vega G."/>
            <person name="San-Blas G."/>
            <person name="Taylor J."/>
            <person name="Mendoza L."/>
            <person name="Galagan J."/>
            <person name="Nusbaum C."/>
            <person name="Birren B."/>
        </authorList>
    </citation>
    <scope>NUCLEOTIDE SEQUENCE</scope>
    <source>
        <strain evidence="1">G186AR</strain>
    </source>
</reference>
<proteinExistence type="predicted"/>
<evidence type="ECO:0000313" key="1">
    <source>
        <dbReference type="EMBL" id="EEH04457.1"/>
    </source>
</evidence>
<dbReference type="EMBL" id="GG663373">
    <property type="protein sequence ID" value="EEH04457.1"/>
    <property type="molecule type" value="Genomic_DNA"/>
</dbReference>